<dbReference type="AlphaFoldDB" id="A0A4Z2E3L1"/>
<reference evidence="1 2" key="1">
    <citation type="submission" date="2019-03" db="EMBL/GenBank/DDBJ databases">
        <title>First draft genome of Liparis tanakae, snailfish: a comprehensive survey of snailfish specific genes.</title>
        <authorList>
            <person name="Kim W."/>
            <person name="Song I."/>
            <person name="Jeong J.-H."/>
            <person name="Kim D."/>
            <person name="Kim S."/>
            <person name="Ryu S."/>
            <person name="Song J.Y."/>
            <person name="Lee S.K."/>
        </authorList>
    </citation>
    <scope>NUCLEOTIDE SEQUENCE [LARGE SCALE GENOMIC DNA]</scope>
    <source>
        <tissue evidence="1">Muscle</tissue>
    </source>
</reference>
<organism evidence="1 2">
    <name type="scientific">Liparis tanakae</name>
    <name type="common">Tanaka's snailfish</name>
    <dbReference type="NCBI Taxonomy" id="230148"/>
    <lineage>
        <taxon>Eukaryota</taxon>
        <taxon>Metazoa</taxon>
        <taxon>Chordata</taxon>
        <taxon>Craniata</taxon>
        <taxon>Vertebrata</taxon>
        <taxon>Euteleostomi</taxon>
        <taxon>Actinopterygii</taxon>
        <taxon>Neopterygii</taxon>
        <taxon>Teleostei</taxon>
        <taxon>Neoteleostei</taxon>
        <taxon>Acanthomorphata</taxon>
        <taxon>Eupercaria</taxon>
        <taxon>Perciformes</taxon>
        <taxon>Cottioidei</taxon>
        <taxon>Cottales</taxon>
        <taxon>Liparidae</taxon>
        <taxon>Liparis</taxon>
    </lineage>
</organism>
<gene>
    <name evidence="1" type="ORF">EYF80_066574</name>
</gene>
<dbReference type="Proteomes" id="UP000314294">
    <property type="component" value="Unassembled WGS sequence"/>
</dbReference>
<name>A0A4Z2E3L1_9TELE</name>
<evidence type="ECO:0000313" key="1">
    <source>
        <dbReference type="EMBL" id="TNN23307.1"/>
    </source>
</evidence>
<accession>A0A4Z2E3L1</accession>
<evidence type="ECO:0000313" key="2">
    <source>
        <dbReference type="Proteomes" id="UP000314294"/>
    </source>
</evidence>
<proteinExistence type="predicted"/>
<dbReference type="EMBL" id="SRLO01018964">
    <property type="protein sequence ID" value="TNN23307.1"/>
    <property type="molecule type" value="Genomic_DNA"/>
</dbReference>
<sequence>MDVTEVSEVIHSWRSSVKRETTTERTKPV</sequence>
<protein>
    <submittedName>
        <fullName evidence="1">Uncharacterized protein</fullName>
    </submittedName>
</protein>
<keyword evidence="2" id="KW-1185">Reference proteome</keyword>
<comment type="caution">
    <text evidence="1">The sequence shown here is derived from an EMBL/GenBank/DDBJ whole genome shotgun (WGS) entry which is preliminary data.</text>
</comment>